<evidence type="ECO:0000256" key="5">
    <source>
        <dbReference type="ARBA" id="ARBA00022670"/>
    </source>
</evidence>
<comment type="caution">
    <text evidence="12">The sequence shown here is derived from an EMBL/GenBank/DDBJ whole genome shotgun (WGS) entry which is preliminary data.</text>
</comment>
<feature type="chain" id="PRO_5035211765" description="Xaa-Pro dipeptidyl-peptidase" evidence="10">
    <location>
        <begin position="31"/>
        <end position="643"/>
    </location>
</feature>
<evidence type="ECO:0000313" key="13">
    <source>
        <dbReference type="Proteomes" id="UP000630097"/>
    </source>
</evidence>
<dbReference type="SMART" id="SM00939">
    <property type="entry name" value="PepX_C"/>
    <property type="match status" value="1"/>
</dbReference>
<dbReference type="PRINTS" id="PR00923">
    <property type="entry name" value="LACTOPTASE"/>
</dbReference>
<keyword evidence="7" id="KW-0720">Serine protease</keyword>
<keyword evidence="13" id="KW-1185">Reference proteome</keyword>
<dbReference type="RefSeq" id="WP_203883820.1">
    <property type="nucleotide sequence ID" value="NZ_BAABHH010000012.1"/>
</dbReference>
<dbReference type="GO" id="GO:0008236">
    <property type="term" value="F:serine-type peptidase activity"/>
    <property type="evidence" value="ECO:0007669"/>
    <property type="project" value="UniProtKB-KW"/>
</dbReference>
<dbReference type="EC" id="3.4.14.11" evidence="3"/>
<dbReference type="Gene3D" id="1.10.246.70">
    <property type="match status" value="1"/>
</dbReference>
<evidence type="ECO:0000259" key="11">
    <source>
        <dbReference type="SMART" id="SM00939"/>
    </source>
</evidence>
<dbReference type="EMBL" id="BONV01000014">
    <property type="protein sequence ID" value="GIG80404.1"/>
    <property type="molecule type" value="Genomic_DNA"/>
</dbReference>
<dbReference type="InterPro" id="IPR005674">
    <property type="entry name" value="CocE/Ser_esterase"/>
</dbReference>
<dbReference type="Gene3D" id="3.40.50.1820">
    <property type="entry name" value="alpha/beta hydrolase"/>
    <property type="match status" value="1"/>
</dbReference>
<comment type="catalytic activity">
    <reaction evidence="1">
        <text>Hydrolyzes Xaa-Pro-|- bonds to release unblocked, N-terminal dipeptides from substrates including Ala-Pro-|-p-nitroanilide and (sequentially) Tyr-Pro-|-Phe-Pro-|-Gly-Pro-|-Ile.</text>
        <dbReference type="EC" id="3.4.14.11"/>
    </reaction>
</comment>
<dbReference type="NCBIfam" id="TIGR00976">
    <property type="entry name" value="CocE_NonD"/>
    <property type="match status" value="1"/>
</dbReference>
<dbReference type="InterPro" id="IPR013736">
    <property type="entry name" value="Xaa-Pro_dipept_C"/>
</dbReference>
<dbReference type="SUPFAM" id="SSF53474">
    <property type="entry name" value="alpha/beta-Hydrolases"/>
    <property type="match status" value="1"/>
</dbReference>
<reference evidence="12 13" key="1">
    <citation type="submission" date="2021-01" db="EMBL/GenBank/DDBJ databases">
        <title>Whole genome shotgun sequence of Planotetraspora kaengkrachanensis NBRC 104272.</title>
        <authorList>
            <person name="Komaki H."/>
            <person name="Tamura T."/>
        </authorList>
    </citation>
    <scope>NUCLEOTIDE SEQUENCE [LARGE SCALE GENOMIC DNA]</scope>
    <source>
        <strain evidence="12 13">NBRC 104272</strain>
    </source>
</reference>
<evidence type="ECO:0000256" key="1">
    <source>
        <dbReference type="ARBA" id="ARBA00000123"/>
    </source>
</evidence>
<dbReference type="InterPro" id="IPR029058">
    <property type="entry name" value="AB_hydrolase_fold"/>
</dbReference>
<evidence type="ECO:0000256" key="2">
    <source>
        <dbReference type="ARBA" id="ARBA00010819"/>
    </source>
</evidence>
<keyword evidence="10" id="KW-0732">Signal</keyword>
<organism evidence="12 13">
    <name type="scientific">Planotetraspora kaengkrachanensis</name>
    <dbReference type="NCBI Taxonomy" id="575193"/>
    <lineage>
        <taxon>Bacteria</taxon>
        <taxon>Bacillati</taxon>
        <taxon>Actinomycetota</taxon>
        <taxon>Actinomycetes</taxon>
        <taxon>Streptosporangiales</taxon>
        <taxon>Streptosporangiaceae</taxon>
        <taxon>Planotetraspora</taxon>
    </lineage>
</organism>
<dbReference type="InterPro" id="IPR008979">
    <property type="entry name" value="Galactose-bd-like_sf"/>
</dbReference>
<dbReference type="InterPro" id="IPR000383">
    <property type="entry name" value="Xaa-Pro-like_dom"/>
</dbReference>
<dbReference type="GO" id="GO:0008239">
    <property type="term" value="F:dipeptidyl-peptidase activity"/>
    <property type="evidence" value="ECO:0007669"/>
    <property type="project" value="UniProtKB-EC"/>
</dbReference>
<feature type="signal peptide" evidence="10">
    <location>
        <begin position="1"/>
        <end position="30"/>
    </location>
</feature>
<evidence type="ECO:0000256" key="8">
    <source>
        <dbReference type="ARBA" id="ARBA00030045"/>
    </source>
</evidence>
<name>A0A8J3PT57_9ACTN</name>
<evidence type="ECO:0000256" key="3">
    <source>
        <dbReference type="ARBA" id="ARBA00012463"/>
    </source>
</evidence>
<dbReference type="InterPro" id="IPR008252">
    <property type="entry name" value="Pept_S15_Xpro"/>
</dbReference>
<keyword evidence="5" id="KW-0645">Protease</keyword>
<proteinExistence type="inferred from homology"/>
<evidence type="ECO:0000256" key="7">
    <source>
        <dbReference type="ARBA" id="ARBA00022825"/>
    </source>
</evidence>
<dbReference type="PROSITE" id="PS51318">
    <property type="entry name" value="TAT"/>
    <property type="match status" value="1"/>
</dbReference>
<feature type="domain" description="Xaa-Pro dipeptidyl-peptidase C-terminal" evidence="11">
    <location>
        <begin position="357"/>
        <end position="608"/>
    </location>
</feature>
<dbReference type="NCBIfam" id="NF003780">
    <property type="entry name" value="PRK05371.1-1"/>
    <property type="match status" value="1"/>
</dbReference>
<feature type="region of interest" description="Disordered" evidence="9">
    <location>
        <begin position="620"/>
        <end position="643"/>
    </location>
</feature>
<accession>A0A8J3PT57</accession>
<evidence type="ECO:0000256" key="10">
    <source>
        <dbReference type="SAM" id="SignalP"/>
    </source>
</evidence>
<sequence length="643" mass="69874">MLVSRRRGVSAALALSAALAVVAGTTPAHASAQPRIKVERGVTQPVFSYADAIREYVYVESSVDSDGDGAKDRVRVDIIRPKESDKGLKVPAIIDESPYYDNSGRGNEAERKTYDADGNPLKFPLFYDNYFVPRGYAVLNVDMIGTTRSDGCPDMGGKADVLGGKAVIDWLNGRANAYDADGDRVKATWSTGKAGMIGKSYDGTLANAVAGTGVEGLTTIVPINAISSWYRYQRMNGVVYNFNYPSYLSNAVDTDPDAKCAAVRTALDAAAGDDTGNYNAFWKERDYLHGTISDVRKVRASVFAVHTLNDLNVKTDNLSTWWDALGDRNVPRKIWLGQYEHVDPFDYRRDVWVDTLHRWFDYWLQGVQNGIMREPRADIQAGPDTWITQKDWPAPHTDEVALRPAADGTLGLAKADKGTTATFTDLRQSENAMTADVGTPAAGRAAFTTGELPGDLRMSGTPEVSLKVSLDKPTSNLTALLVDFGEEARVDWRTGGGITTNTDETCYGESTEADDACYRTTTTNVATRPLEIVARGWIDVQNRDSLTTSSPLPAGESATVTWNTLPQDYTFKKGHRLGVILAGTDSSYSRDTATGTNVTVDLARSRISLPLVSDKPGGHGFGGKHGWHGPARVDLPTPQARLF</sequence>
<dbReference type="Proteomes" id="UP000630097">
    <property type="component" value="Unassembled WGS sequence"/>
</dbReference>
<evidence type="ECO:0000256" key="6">
    <source>
        <dbReference type="ARBA" id="ARBA00022801"/>
    </source>
</evidence>
<keyword evidence="4" id="KW-0031">Aminopeptidase</keyword>
<dbReference type="SUPFAM" id="SSF49785">
    <property type="entry name" value="Galactose-binding domain-like"/>
    <property type="match status" value="1"/>
</dbReference>
<dbReference type="AlphaFoldDB" id="A0A8J3PT57"/>
<comment type="similarity">
    <text evidence="2">Belongs to the peptidase S15 family.</text>
</comment>
<dbReference type="Gene3D" id="2.60.120.260">
    <property type="entry name" value="Galactose-binding domain-like"/>
    <property type="match status" value="1"/>
</dbReference>
<gene>
    <name evidence="12" type="primary">pepX_2</name>
    <name evidence="12" type="ORF">Pka01_35310</name>
</gene>
<dbReference type="GO" id="GO:0004177">
    <property type="term" value="F:aminopeptidase activity"/>
    <property type="evidence" value="ECO:0007669"/>
    <property type="project" value="UniProtKB-KW"/>
</dbReference>
<dbReference type="GO" id="GO:0006508">
    <property type="term" value="P:proteolysis"/>
    <property type="evidence" value="ECO:0007669"/>
    <property type="project" value="UniProtKB-KW"/>
</dbReference>
<evidence type="ECO:0000256" key="4">
    <source>
        <dbReference type="ARBA" id="ARBA00022438"/>
    </source>
</evidence>
<dbReference type="Pfam" id="PF02129">
    <property type="entry name" value="Peptidase_S15"/>
    <property type="match status" value="1"/>
</dbReference>
<keyword evidence="6" id="KW-0378">Hydrolase</keyword>
<dbReference type="InterPro" id="IPR006311">
    <property type="entry name" value="TAT_signal"/>
</dbReference>
<protein>
    <recommendedName>
        <fullName evidence="3">Xaa-Pro dipeptidyl-peptidase</fullName>
        <ecNumber evidence="3">3.4.14.11</ecNumber>
    </recommendedName>
    <alternativeName>
        <fullName evidence="8">X-prolyl-dipeptidyl aminopeptidase</fullName>
    </alternativeName>
</protein>
<dbReference type="Pfam" id="PF08530">
    <property type="entry name" value="PepX_C"/>
    <property type="match status" value="1"/>
</dbReference>
<evidence type="ECO:0000313" key="12">
    <source>
        <dbReference type="EMBL" id="GIG80404.1"/>
    </source>
</evidence>
<evidence type="ECO:0000256" key="9">
    <source>
        <dbReference type="SAM" id="MobiDB-lite"/>
    </source>
</evidence>